<keyword evidence="6" id="KW-0175">Coiled coil</keyword>
<evidence type="ECO:0000256" key="7">
    <source>
        <dbReference type="ARBA" id="ARBA00023210"/>
    </source>
</evidence>
<keyword evidence="4" id="KW-0963">Cytoplasm</keyword>
<dbReference type="GO" id="GO:0000917">
    <property type="term" value="P:division septum assembly"/>
    <property type="evidence" value="ECO:0007669"/>
    <property type="project" value="UniProtKB-KW"/>
</dbReference>
<keyword evidence="5 12" id="KW-0132">Cell division</keyword>
<evidence type="ECO:0000256" key="8">
    <source>
        <dbReference type="ARBA" id="ARBA00023306"/>
    </source>
</evidence>
<dbReference type="GO" id="GO:0043093">
    <property type="term" value="P:FtsZ-dependent cytokinesis"/>
    <property type="evidence" value="ECO:0007669"/>
    <property type="project" value="TreeGrafter"/>
</dbReference>
<dbReference type="GO" id="GO:0030428">
    <property type="term" value="C:cell septum"/>
    <property type="evidence" value="ECO:0007669"/>
    <property type="project" value="TreeGrafter"/>
</dbReference>
<dbReference type="PANTHER" id="PTHR34981">
    <property type="entry name" value="CELL DIVISION PROTEIN ZAPA"/>
    <property type="match status" value="1"/>
</dbReference>
<keyword evidence="8" id="KW-0131">Cell cycle</keyword>
<name>A0A2T3JAY5_9GAMM</name>
<evidence type="ECO:0000256" key="2">
    <source>
        <dbReference type="ARBA" id="ARBA00010074"/>
    </source>
</evidence>
<evidence type="ECO:0000313" key="12">
    <source>
        <dbReference type="EMBL" id="PSU46030.1"/>
    </source>
</evidence>
<dbReference type="Pfam" id="PF05164">
    <property type="entry name" value="ZapA"/>
    <property type="match status" value="1"/>
</dbReference>
<evidence type="ECO:0000256" key="10">
    <source>
        <dbReference type="ARBA" id="ARBA00026068"/>
    </source>
</evidence>
<dbReference type="GO" id="GO:0005829">
    <property type="term" value="C:cytosol"/>
    <property type="evidence" value="ECO:0007669"/>
    <property type="project" value="TreeGrafter"/>
</dbReference>
<evidence type="ECO:0000256" key="4">
    <source>
        <dbReference type="ARBA" id="ARBA00022490"/>
    </source>
</evidence>
<proteinExistence type="inferred from homology"/>
<keyword evidence="13" id="KW-1185">Reference proteome</keyword>
<reference evidence="12 13" key="1">
    <citation type="submission" date="2018-01" db="EMBL/GenBank/DDBJ databases">
        <title>Whole genome sequencing of Histamine producing bacteria.</title>
        <authorList>
            <person name="Butler K."/>
        </authorList>
    </citation>
    <scope>NUCLEOTIDE SEQUENCE [LARGE SCALE GENOMIC DNA]</scope>
    <source>
        <strain evidence="12 13">JCM 12947</strain>
    </source>
</reference>
<comment type="similarity">
    <text evidence="2">Belongs to the ZapA family. Type 1 subfamily.</text>
</comment>
<dbReference type="GO" id="GO:0032153">
    <property type="term" value="C:cell division site"/>
    <property type="evidence" value="ECO:0007669"/>
    <property type="project" value="TreeGrafter"/>
</dbReference>
<comment type="caution">
    <text evidence="12">The sequence shown here is derived from an EMBL/GenBank/DDBJ whole genome shotgun (WGS) entry which is preliminary data.</text>
</comment>
<dbReference type="InterPro" id="IPR036192">
    <property type="entry name" value="Cell_div_ZapA-like_sf"/>
</dbReference>
<comment type="function">
    <text evidence="9">Activator of cell division through the inhibition of FtsZ GTPase activity, therefore promoting FtsZ assembly into bundles of protofilaments necessary for the formation of the division Z ring. It is recruited early at mid-cell but it is not essential for cell division.</text>
</comment>
<dbReference type="EMBL" id="PYMJ01000025">
    <property type="protein sequence ID" value="PSU46030.1"/>
    <property type="molecule type" value="Genomic_DNA"/>
</dbReference>
<dbReference type="NCBIfam" id="NF008209">
    <property type="entry name" value="PRK10972.1"/>
    <property type="match status" value="1"/>
</dbReference>
<dbReference type="InterPro" id="IPR042233">
    <property type="entry name" value="Cell_div_ZapA_N"/>
</dbReference>
<dbReference type="AlphaFoldDB" id="A0A2T3JAY5"/>
<evidence type="ECO:0000256" key="5">
    <source>
        <dbReference type="ARBA" id="ARBA00022618"/>
    </source>
</evidence>
<dbReference type="OrthoDB" id="5917174at2"/>
<evidence type="ECO:0000256" key="9">
    <source>
        <dbReference type="ARBA" id="ARBA00024910"/>
    </source>
</evidence>
<keyword evidence="7" id="KW-0717">Septation</keyword>
<evidence type="ECO:0000256" key="11">
    <source>
        <dbReference type="ARBA" id="ARBA00033158"/>
    </source>
</evidence>
<dbReference type="InterPro" id="IPR007838">
    <property type="entry name" value="Cell_div_ZapA-like"/>
</dbReference>
<dbReference type="Gene3D" id="1.20.5.50">
    <property type="match status" value="1"/>
</dbReference>
<sequence length="100" mass="11342">MSTQAVEIEVLGRTLKVNCPAGQEDALREAATDFDQRLKDMSERTKVTNPEQLLMFAGLNVCNEMHLERKEHKGNASNFSNRINLLTETLDKALQNQPKR</sequence>
<evidence type="ECO:0000256" key="6">
    <source>
        <dbReference type="ARBA" id="ARBA00023054"/>
    </source>
</evidence>
<dbReference type="PANTHER" id="PTHR34981:SF1">
    <property type="entry name" value="CELL DIVISION PROTEIN ZAPA"/>
    <property type="match status" value="1"/>
</dbReference>
<dbReference type="Gene3D" id="3.30.160.880">
    <property type="entry name" value="Cell division protein ZapA protomer, N-terminal domain"/>
    <property type="match status" value="1"/>
</dbReference>
<dbReference type="RefSeq" id="WP_107244378.1">
    <property type="nucleotide sequence ID" value="NZ_JBALVU010000010.1"/>
</dbReference>
<dbReference type="GO" id="GO:0000921">
    <property type="term" value="P:septin ring assembly"/>
    <property type="evidence" value="ECO:0007669"/>
    <property type="project" value="TreeGrafter"/>
</dbReference>
<organism evidence="12 13">
    <name type="scientific">Photobacterium frigidiphilum</name>
    <dbReference type="NCBI Taxonomy" id="264736"/>
    <lineage>
        <taxon>Bacteria</taxon>
        <taxon>Pseudomonadati</taxon>
        <taxon>Pseudomonadota</taxon>
        <taxon>Gammaproteobacteria</taxon>
        <taxon>Vibrionales</taxon>
        <taxon>Vibrionaceae</taxon>
        <taxon>Photobacterium</taxon>
    </lineage>
</organism>
<dbReference type="FunFam" id="3.30.160.880:FF:000001">
    <property type="entry name" value="Cell division protein ZapA"/>
    <property type="match status" value="1"/>
</dbReference>
<protein>
    <recommendedName>
        <fullName evidence="3">Cell division protein ZapA</fullName>
    </recommendedName>
    <alternativeName>
        <fullName evidence="11">Z ring-associated protein ZapA</fullName>
    </alternativeName>
</protein>
<evidence type="ECO:0000256" key="3">
    <source>
        <dbReference type="ARBA" id="ARBA00015195"/>
    </source>
</evidence>
<dbReference type="SUPFAM" id="SSF102829">
    <property type="entry name" value="Cell division protein ZapA-like"/>
    <property type="match status" value="1"/>
</dbReference>
<evidence type="ECO:0000313" key="13">
    <source>
        <dbReference type="Proteomes" id="UP000240987"/>
    </source>
</evidence>
<comment type="subcellular location">
    <subcellularLocation>
        <location evidence="1">Cytoplasm</location>
    </subcellularLocation>
</comment>
<comment type="subunit">
    <text evidence="10">Homodimer. Interacts with FtsZ.</text>
</comment>
<evidence type="ECO:0000256" key="1">
    <source>
        <dbReference type="ARBA" id="ARBA00004496"/>
    </source>
</evidence>
<gene>
    <name evidence="12" type="primary">zapA</name>
    <name evidence="12" type="ORF">C9J12_20415</name>
</gene>
<accession>A0A2T3JAY5</accession>
<dbReference type="Proteomes" id="UP000240987">
    <property type="component" value="Unassembled WGS sequence"/>
</dbReference>